<keyword evidence="1" id="KW-0812">Transmembrane</keyword>
<name>E2S5C8_9CORY</name>
<evidence type="ECO:0000313" key="3">
    <source>
        <dbReference type="Proteomes" id="UP000003020"/>
    </source>
</evidence>
<dbReference type="EMBL" id="ABYQ02000013">
    <property type="protein sequence ID" value="EFQ79997.1"/>
    <property type="molecule type" value="Genomic_DNA"/>
</dbReference>
<keyword evidence="1" id="KW-1133">Transmembrane helix</keyword>
<feature type="transmembrane region" description="Helical" evidence="1">
    <location>
        <begin position="99"/>
        <end position="116"/>
    </location>
</feature>
<feature type="transmembrane region" description="Helical" evidence="1">
    <location>
        <begin position="70"/>
        <end position="93"/>
    </location>
</feature>
<evidence type="ECO:0000313" key="2">
    <source>
        <dbReference type="EMBL" id="EFQ79997.1"/>
    </source>
</evidence>
<dbReference type="eggNOG" id="ENOG5031ZMS">
    <property type="taxonomic scope" value="Bacteria"/>
</dbReference>
<dbReference type="Proteomes" id="UP000003020">
    <property type="component" value="Unassembled WGS sequence"/>
</dbReference>
<protein>
    <submittedName>
        <fullName evidence="2">Uncharacterized protein</fullName>
    </submittedName>
</protein>
<proteinExistence type="predicted"/>
<keyword evidence="3" id="KW-1185">Reference proteome</keyword>
<dbReference type="AlphaFoldDB" id="E2S5C8"/>
<dbReference type="HOGENOM" id="CLU_1132118_0_0_11"/>
<keyword evidence="1" id="KW-0472">Membrane</keyword>
<comment type="caution">
    <text evidence="2">The sequence shown here is derived from an EMBL/GenBank/DDBJ whole genome shotgun (WGS) entry which is preliminary data.</text>
</comment>
<gene>
    <name evidence="2" type="ORF">HMPREF0305_11877</name>
</gene>
<reference evidence="2 3" key="1">
    <citation type="submission" date="2010-08" db="EMBL/GenBank/DDBJ databases">
        <authorList>
            <person name="Muzny D."/>
            <person name="Qin X."/>
            <person name="Buhay C."/>
            <person name="Dugan-Rocha S."/>
            <person name="Ding Y."/>
            <person name="Chen G."/>
            <person name="Hawes A."/>
            <person name="Holder M."/>
            <person name="Jhangiani S."/>
            <person name="Johnson A."/>
            <person name="Khan Z."/>
            <person name="Li Z."/>
            <person name="Liu W."/>
            <person name="Liu X."/>
            <person name="Perez L."/>
            <person name="Shen H."/>
            <person name="Wang Q."/>
            <person name="Watt J."/>
            <person name="Xi L."/>
            <person name="Xin Y."/>
            <person name="Zhou J."/>
            <person name="Deng J."/>
            <person name="Jiang H."/>
            <person name="Liu Y."/>
            <person name="Qu J."/>
            <person name="Song X.-Z."/>
            <person name="Zhang L."/>
            <person name="Villasana D."/>
            <person name="Johnson A."/>
            <person name="Liu J."/>
            <person name="Liyanage D."/>
            <person name="Lorensuhewa L."/>
            <person name="Robinson T."/>
            <person name="Song A."/>
            <person name="Song B.-B."/>
            <person name="Dinh H."/>
            <person name="Thornton R."/>
            <person name="Coyle M."/>
            <person name="Francisco L."/>
            <person name="Jackson L."/>
            <person name="Javaid M."/>
            <person name="Korchina V."/>
            <person name="Kovar C."/>
            <person name="Mata R."/>
            <person name="Mathew T."/>
            <person name="Ngo R."/>
            <person name="Nguyen L."/>
            <person name="Nguyen N."/>
            <person name="Okwuonu G."/>
            <person name="Ongeri F."/>
            <person name="Pham C."/>
            <person name="Simmons D."/>
            <person name="Wilczek-Boney K."/>
            <person name="Hale W."/>
            <person name="Jakkamsetti A."/>
            <person name="Pham P."/>
            <person name="Ruth R."/>
            <person name="San Lucas F."/>
            <person name="Warren J."/>
            <person name="Zhang J."/>
            <person name="Zhao Z."/>
            <person name="Zhou C."/>
            <person name="Zhu D."/>
            <person name="Lee S."/>
            <person name="Bess C."/>
            <person name="Blankenburg K."/>
            <person name="Forbes L."/>
            <person name="Fu Q."/>
            <person name="Gubbala S."/>
            <person name="Hirani K."/>
            <person name="Jayaseelan J.C."/>
            <person name="Lara F."/>
            <person name="Munidasa M."/>
            <person name="Palculict T."/>
            <person name="Patil S."/>
            <person name="Pu L.-L."/>
            <person name="Saada N."/>
            <person name="Tang L."/>
            <person name="Weissenberger G."/>
            <person name="Zhu Y."/>
            <person name="Hemphill L."/>
            <person name="Shang Y."/>
            <person name="Youmans B."/>
            <person name="Ayvaz T."/>
            <person name="Ross M."/>
            <person name="Santibanez J."/>
            <person name="Aqrawi P."/>
            <person name="Gross S."/>
            <person name="Joshi V."/>
            <person name="Fowler G."/>
            <person name="Nazareth L."/>
            <person name="Reid J."/>
            <person name="Worley K."/>
            <person name="Petrosino J."/>
            <person name="Highlander S."/>
            <person name="Gibbs R."/>
        </authorList>
    </citation>
    <scope>NUCLEOTIDE SEQUENCE [LARGE SCALE GENOMIC DNA]</scope>
    <source>
        <strain evidence="2 3">ATCC 33035</strain>
    </source>
</reference>
<evidence type="ECO:0000256" key="1">
    <source>
        <dbReference type="SAM" id="Phobius"/>
    </source>
</evidence>
<sequence>MQASPYAKEHLAMYLPQSPLQFDTSPGLRFARAARIAGVHKPHPHPKRSALREAIAAAGPAPGRNASLSLFMVVGMVFGLTGILTSAFPLVLLAARAPLIGFSLLGIILCAAIWGIRRALSYRKRIQQAWDNNWLVFYPALVGNLVKRGSETSNGKTTYMYSTCLMVLRPDGGTDIVEGLSATGLPSPAQLESSGTCLAGHPDELRVDFEHNNGWTLYAVIDGAPIDSGTIGHGLTHEQIAAALTVAERDWVPRFMN</sequence>
<organism evidence="2 3">
    <name type="scientific">Corynebacterium pseudogenitalium ATCC 33035</name>
    <dbReference type="NCBI Taxonomy" id="525264"/>
    <lineage>
        <taxon>Bacteria</taxon>
        <taxon>Bacillati</taxon>
        <taxon>Actinomycetota</taxon>
        <taxon>Actinomycetes</taxon>
        <taxon>Mycobacteriales</taxon>
        <taxon>Corynebacteriaceae</taxon>
        <taxon>Corynebacterium</taxon>
    </lineage>
</organism>
<accession>E2S5C8</accession>